<sequence>MALQLVRQRLRRDRQMLRAMAGGFDDHRSYTIRGEQSDPFTVRLDL</sequence>
<name>K9PA37_CYAGP</name>
<dbReference type="HOGENOM" id="CLU_3182726_0_0_3"/>
<proteinExistence type="predicted"/>
<protein>
    <submittedName>
        <fullName evidence="1">Uncharacterized protein</fullName>
    </submittedName>
</protein>
<reference evidence="2" key="1">
    <citation type="journal article" date="2013" name="Proc. Natl. Acad. Sci. U.S.A.">
        <title>Improving the coverage of the cyanobacterial phylum using diversity-driven genome sequencing.</title>
        <authorList>
            <person name="Shih P.M."/>
            <person name="Wu D."/>
            <person name="Latifi A."/>
            <person name="Axen S.D."/>
            <person name="Fewer D.P."/>
            <person name="Talla E."/>
            <person name="Calteau A."/>
            <person name="Cai F."/>
            <person name="Tandeau de Marsac N."/>
            <person name="Rippka R."/>
            <person name="Herdman M."/>
            <person name="Sivonen K."/>
            <person name="Coursin T."/>
            <person name="Laurent T."/>
            <person name="Goodwin L."/>
            <person name="Nolan M."/>
            <person name="Davenport K.W."/>
            <person name="Han C.S."/>
            <person name="Rubin E.M."/>
            <person name="Eisen J.A."/>
            <person name="Woyke T."/>
            <person name="Gugger M."/>
            <person name="Kerfeld C.A."/>
        </authorList>
    </citation>
    <scope>NUCLEOTIDE SEQUENCE [LARGE SCALE GENOMIC DNA]</scope>
    <source>
        <strain evidence="2">ATCC 27147 / PCC 6307</strain>
    </source>
</reference>
<organism evidence="1 2">
    <name type="scientific">Cyanobium gracile (strain ATCC 27147 / PCC 6307)</name>
    <dbReference type="NCBI Taxonomy" id="292564"/>
    <lineage>
        <taxon>Bacteria</taxon>
        <taxon>Bacillati</taxon>
        <taxon>Cyanobacteriota</taxon>
        <taxon>Cyanophyceae</taxon>
        <taxon>Synechococcales</taxon>
        <taxon>Prochlorococcaceae</taxon>
        <taxon>Cyanobium</taxon>
    </lineage>
</organism>
<evidence type="ECO:0000313" key="2">
    <source>
        <dbReference type="Proteomes" id="UP000010388"/>
    </source>
</evidence>
<accession>K9PA37</accession>
<dbReference type="KEGG" id="cgc:Cyagr_2495"/>
<gene>
    <name evidence="1" type="ordered locus">Cyagr_2495</name>
</gene>
<dbReference type="AlphaFoldDB" id="K9PA37"/>
<evidence type="ECO:0000313" key="1">
    <source>
        <dbReference type="EMBL" id="AFY29601.1"/>
    </source>
</evidence>
<dbReference type="Proteomes" id="UP000010388">
    <property type="component" value="Chromosome"/>
</dbReference>
<dbReference type="EMBL" id="CP003495">
    <property type="protein sequence ID" value="AFY29601.1"/>
    <property type="molecule type" value="Genomic_DNA"/>
</dbReference>
<dbReference type="STRING" id="292564.Cyagr_2495"/>